<evidence type="ECO:0000256" key="7">
    <source>
        <dbReference type="RuleBase" id="RU364038"/>
    </source>
</evidence>
<dbReference type="InterPro" id="IPR018950">
    <property type="entry name" value="DiS-bond_isomerase_DsbC/G_N"/>
</dbReference>
<comment type="function">
    <text evidence="7">Required for disulfide bond formation in some periplasmic proteins. Acts by transferring its disulfide bond to other proteins and is reduced in the process.</text>
</comment>
<keyword evidence="11" id="KW-1185">Reference proteome</keyword>
<dbReference type="InterPro" id="IPR051470">
    <property type="entry name" value="Thiol:disulfide_interchange"/>
</dbReference>
<comment type="similarity">
    <text evidence="2 7">Belongs to the thioredoxin family. DsbC subfamily.</text>
</comment>
<evidence type="ECO:0000259" key="9">
    <source>
        <dbReference type="Pfam" id="PF13098"/>
    </source>
</evidence>
<evidence type="ECO:0000256" key="3">
    <source>
        <dbReference type="ARBA" id="ARBA00022729"/>
    </source>
</evidence>
<dbReference type="Pfam" id="PF10411">
    <property type="entry name" value="DsbC_N"/>
    <property type="match status" value="1"/>
</dbReference>
<evidence type="ECO:0000259" key="8">
    <source>
        <dbReference type="Pfam" id="PF10411"/>
    </source>
</evidence>
<dbReference type="InterPro" id="IPR009094">
    <property type="entry name" value="DiS-bond_isomerase_DsbC/G_N_sf"/>
</dbReference>
<dbReference type="SUPFAM" id="SSF52833">
    <property type="entry name" value="Thioredoxin-like"/>
    <property type="match status" value="1"/>
</dbReference>
<keyword evidence="5" id="KW-1015">Disulfide bond</keyword>
<dbReference type="RefSeq" id="WP_092952648.1">
    <property type="nucleotide sequence ID" value="NZ_FOMQ01000007.1"/>
</dbReference>
<dbReference type="STRING" id="32040.SAMN04489710_10760"/>
<keyword evidence="6 7" id="KW-0676">Redox-active center</keyword>
<dbReference type="PROSITE" id="PS00194">
    <property type="entry name" value="THIOREDOXIN_1"/>
    <property type="match status" value="1"/>
</dbReference>
<proteinExistence type="inferred from homology"/>
<feature type="domain" description="Thioredoxin-like fold" evidence="9">
    <location>
        <begin position="111"/>
        <end position="231"/>
    </location>
</feature>
<evidence type="ECO:0000256" key="1">
    <source>
        <dbReference type="ARBA" id="ARBA00004418"/>
    </source>
</evidence>
<dbReference type="SUPFAM" id="SSF54423">
    <property type="entry name" value="DsbC/DsbG N-terminal domain-like"/>
    <property type="match status" value="1"/>
</dbReference>
<dbReference type="Proteomes" id="UP000199517">
    <property type="component" value="Unassembled WGS sequence"/>
</dbReference>
<dbReference type="Gene3D" id="3.40.30.10">
    <property type="entry name" value="Glutaredoxin"/>
    <property type="match status" value="1"/>
</dbReference>
<dbReference type="OrthoDB" id="12976at2"/>
<keyword evidence="4 7" id="KW-0574">Periplasm</keyword>
<organism evidence="10 11">
    <name type="scientific">Paracidovorax konjaci</name>
    <dbReference type="NCBI Taxonomy" id="32040"/>
    <lineage>
        <taxon>Bacteria</taxon>
        <taxon>Pseudomonadati</taxon>
        <taxon>Pseudomonadota</taxon>
        <taxon>Betaproteobacteria</taxon>
        <taxon>Burkholderiales</taxon>
        <taxon>Comamonadaceae</taxon>
        <taxon>Paracidovorax</taxon>
    </lineage>
</organism>
<name>A0A1I1VQ89_9BURK</name>
<dbReference type="EMBL" id="FOMQ01000007">
    <property type="protein sequence ID" value="SFD84989.1"/>
    <property type="molecule type" value="Genomic_DNA"/>
</dbReference>
<evidence type="ECO:0000256" key="4">
    <source>
        <dbReference type="ARBA" id="ARBA00022764"/>
    </source>
</evidence>
<dbReference type="CDD" id="cd03020">
    <property type="entry name" value="DsbA_DsbC_DsbG"/>
    <property type="match status" value="1"/>
</dbReference>
<dbReference type="PANTHER" id="PTHR35272:SF3">
    <property type="entry name" value="THIOL:DISULFIDE INTERCHANGE PROTEIN DSBC"/>
    <property type="match status" value="1"/>
</dbReference>
<dbReference type="InterPro" id="IPR033954">
    <property type="entry name" value="DiS-bond_Isoase_DsbC/G"/>
</dbReference>
<dbReference type="Gene3D" id="3.10.450.70">
    <property type="entry name" value="Disulphide bond isomerase, DsbC/G, N-terminal"/>
    <property type="match status" value="1"/>
</dbReference>
<protein>
    <recommendedName>
        <fullName evidence="7">Thiol:disulfide interchange protein</fullName>
    </recommendedName>
</protein>
<gene>
    <name evidence="10" type="ORF">SAMN04489710_10760</name>
</gene>
<keyword evidence="3 7" id="KW-0732">Signal</keyword>
<reference evidence="11" key="1">
    <citation type="submission" date="2016-10" db="EMBL/GenBank/DDBJ databases">
        <authorList>
            <person name="Varghese N."/>
            <person name="Submissions S."/>
        </authorList>
    </citation>
    <scope>NUCLEOTIDE SEQUENCE [LARGE SCALE GENOMIC DNA]</scope>
    <source>
        <strain evidence="11">DSM 7481</strain>
    </source>
</reference>
<sequence length="245" mass="26904">MKLLPALIAGAAALSIAFGAQAQESAIRKALSSRIPQLQNIDEVRATPMPGLYEVRIGTDLFYTDAKGNYLIQGELIDTKARRNLTEDRITKLTAVNFDSLPFQDAFTIVRGNGQRKIAVFEDPNCGYCKRFEKDLQNVDNVTVYLFLYPILSPDSAEKSRNIWCAKDRVTAWQDQMVRDKIAPSASCDTAALQRNLAFGKKHKITGTPTIIFTDGSRVPGAIDAREVEKRMADAGPAPAAPVAN</sequence>
<evidence type="ECO:0000256" key="2">
    <source>
        <dbReference type="ARBA" id="ARBA00009813"/>
    </source>
</evidence>
<feature type="chain" id="PRO_5011333254" description="Thiol:disulfide interchange protein" evidence="7">
    <location>
        <begin position="23"/>
        <end position="245"/>
    </location>
</feature>
<dbReference type="AlphaFoldDB" id="A0A1I1VQ89"/>
<evidence type="ECO:0000256" key="5">
    <source>
        <dbReference type="ARBA" id="ARBA00023157"/>
    </source>
</evidence>
<feature type="domain" description="Disulphide bond isomerase DsbC/G N-terminal" evidence="8">
    <location>
        <begin position="20"/>
        <end position="87"/>
    </location>
</feature>
<comment type="subcellular location">
    <subcellularLocation>
        <location evidence="1 7">Periplasm</location>
    </subcellularLocation>
</comment>
<dbReference type="InterPro" id="IPR012336">
    <property type="entry name" value="Thioredoxin-like_fold"/>
</dbReference>
<dbReference type="InterPro" id="IPR036249">
    <property type="entry name" value="Thioredoxin-like_sf"/>
</dbReference>
<dbReference type="InterPro" id="IPR017937">
    <property type="entry name" value="Thioredoxin_CS"/>
</dbReference>
<evidence type="ECO:0000256" key="6">
    <source>
        <dbReference type="ARBA" id="ARBA00023284"/>
    </source>
</evidence>
<evidence type="ECO:0000313" key="11">
    <source>
        <dbReference type="Proteomes" id="UP000199517"/>
    </source>
</evidence>
<evidence type="ECO:0000313" key="10">
    <source>
        <dbReference type="EMBL" id="SFD84989.1"/>
    </source>
</evidence>
<dbReference type="GO" id="GO:0042597">
    <property type="term" value="C:periplasmic space"/>
    <property type="evidence" value="ECO:0007669"/>
    <property type="project" value="UniProtKB-SubCell"/>
</dbReference>
<accession>A0A1I1VQ89</accession>
<feature type="signal peptide" evidence="7">
    <location>
        <begin position="1"/>
        <end position="22"/>
    </location>
</feature>
<dbReference type="PANTHER" id="PTHR35272">
    <property type="entry name" value="THIOL:DISULFIDE INTERCHANGE PROTEIN DSBC-RELATED"/>
    <property type="match status" value="1"/>
</dbReference>
<dbReference type="Pfam" id="PF13098">
    <property type="entry name" value="Thioredoxin_2"/>
    <property type="match status" value="1"/>
</dbReference>